<dbReference type="SUPFAM" id="SSF47072">
    <property type="entry name" value="Cysteine alpha-hairpin motif"/>
    <property type="match status" value="1"/>
</dbReference>
<evidence type="ECO:0000259" key="6">
    <source>
        <dbReference type="Pfam" id="PF06747"/>
    </source>
</evidence>
<evidence type="ECO:0000313" key="8">
    <source>
        <dbReference type="Proteomes" id="UP001159427"/>
    </source>
</evidence>
<dbReference type="PANTHER" id="PTHR46811:SF1">
    <property type="entry name" value="COILED-COIL-HELIX-COILED-COIL-HELIX DOMAIN-CONTAINING PROTEIN 7"/>
    <property type="match status" value="1"/>
</dbReference>
<sequence length="121" mass="13563">MADGLKRYTDQRTNPCIAESQASMKCLDENNYDKTKCKMYFEAYKECKKAWNERKAVRRRQGLPPNDPAATLSCGLASGIEPATSHSAGFVTSSLRDVQQITHVQRALSHHPSIMVTETLM</sequence>
<evidence type="ECO:0000256" key="5">
    <source>
        <dbReference type="ARBA" id="ARBA00039509"/>
    </source>
</evidence>
<keyword evidence="2" id="KW-0496">Mitochondrion</keyword>
<name>A0ABN8SRM6_9CNID</name>
<keyword evidence="3" id="KW-1015">Disulfide bond</keyword>
<dbReference type="InterPro" id="IPR009069">
    <property type="entry name" value="Cys_alpha_HP_mot_SF"/>
</dbReference>
<reference evidence="7 8" key="1">
    <citation type="submission" date="2022-05" db="EMBL/GenBank/DDBJ databases">
        <authorList>
            <consortium name="Genoscope - CEA"/>
            <person name="William W."/>
        </authorList>
    </citation>
    <scope>NUCLEOTIDE SEQUENCE [LARGE SCALE GENOMIC DNA]</scope>
</reference>
<dbReference type="Proteomes" id="UP001159427">
    <property type="component" value="Unassembled WGS sequence"/>
</dbReference>
<organism evidence="7 8">
    <name type="scientific">Porites evermanni</name>
    <dbReference type="NCBI Taxonomy" id="104178"/>
    <lineage>
        <taxon>Eukaryota</taxon>
        <taxon>Metazoa</taxon>
        <taxon>Cnidaria</taxon>
        <taxon>Anthozoa</taxon>
        <taxon>Hexacorallia</taxon>
        <taxon>Scleractinia</taxon>
        <taxon>Fungiina</taxon>
        <taxon>Poritidae</taxon>
        <taxon>Porites</taxon>
    </lineage>
</organism>
<evidence type="ECO:0000313" key="7">
    <source>
        <dbReference type="EMBL" id="CAH3193222.1"/>
    </source>
</evidence>
<dbReference type="InterPro" id="IPR010625">
    <property type="entry name" value="CHCH"/>
</dbReference>
<gene>
    <name evidence="7" type="ORF">PEVE_00025443</name>
</gene>
<proteinExistence type="inferred from homology"/>
<evidence type="ECO:0000256" key="4">
    <source>
        <dbReference type="ARBA" id="ARBA00038205"/>
    </source>
</evidence>
<comment type="similarity">
    <text evidence="4">Belongs to the CHCHD7 family.</text>
</comment>
<accession>A0ABN8SRM6</accession>
<dbReference type="Gene3D" id="1.10.287.1130">
    <property type="entry name" value="CytochromE C oxidase copper chaperone"/>
    <property type="match status" value="1"/>
</dbReference>
<keyword evidence="8" id="KW-1185">Reference proteome</keyword>
<dbReference type="PROSITE" id="PS51808">
    <property type="entry name" value="CHCH"/>
    <property type="match status" value="1"/>
</dbReference>
<comment type="subcellular location">
    <subcellularLocation>
        <location evidence="1">Mitochondrion intermembrane space</location>
    </subcellularLocation>
</comment>
<comment type="caution">
    <text evidence="7">The sequence shown here is derived from an EMBL/GenBank/DDBJ whole genome shotgun (WGS) entry which is preliminary data.</text>
</comment>
<dbReference type="InterPro" id="IPR051040">
    <property type="entry name" value="COX23"/>
</dbReference>
<dbReference type="Pfam" id="PF06747">
    <property type="entry name" value="CHCH"/>
    <property type="match status" value="1"/>
</dbReference>
<dbReference type="EMBL" id="CALNXI010003423">
    <property type="protein sequence ID" value="CAH3193222.1"/>
    <property type="molecule type" value="Genomic_DNA"/>
</dbReference>
<evidence type="ECO:0000256" key="2">
    <source>
        <dbReference type="ARBA" id="ARBA00023128"/>
    </source>
</evidence>
<evidence type="ECO:0000256" key="3">
    <source>
        <dbReference type="ARBA" id="ARBA00023157"/>
    </source>
</evidence>
<dbReference type="PANTHER" id="PTHR46811">
    <property type="entry name" value="COILED-COIL-HELIX-COILED-COIL-HELIX DOMAIN-CONTAINING PROTEIN 7"/>
    <property type="match status" value="1"/>
</dbReference>
<protein>
    <recommendedName>
        <fullName evidence="5">Coiled-coil-helix-coiled-coil-helix domain-containing protein 7</fullName>
    </recommendedName>
</protein>
<evidence type="ECO:0000256" key="1">
    <source>
        <dbReference type="ARBA" id="ARBA00004569"/>
    </source>
</evidence>
<feature type="domain" description="CHCH" evidence="6">
    <location>
        <begin position="16"/>
        <end position="49"/>
    </location>
</feature>